<dbReference type="EMBL" id="LAZR01069866">
    <property type="protein sequence ID" value="KKK46868.1"/>
    <property type="molecule type" value="Genomic_DNA"/>
</dbReference>
<reference evidence="1" key="1">
    <citation type="journal article" date="2015" name="Nature">
        <title>Complex archaea that bridge the gap between prokaryotes and eukaryotes.</title>
        <authorList>
            <person name="Spang A."/>
            <person name="Saw J.H."/>
            <person name="Jorgensen S.L."/>
            <person name="Zaremba-Niedzwiedzka K."/>
            <person name="Martijn J."/>
            <person name="Lind A.E."/>
            <person name="van Eijk R."/>
            <person name="Schleper C."/>
            <person name="Guy L."/>
            <person name="Ettema T.J."/>
        </authorList>
    </citation>
    <scope>NUCLEOTIDE SEQUENCE</scope>
</reference>
<proteinExistence type="predicted"/>
<comment type="caution">
    <text evidence="1">The sequence shown here is derived from an EMBL/GenBank/DDBJ whole genome shotgun (WGS) entry which is preliminary data.</text>
</comment>
<accession>A0A0F8VRA3</accession>
<dbReference type="InterPro" id="IPR015422">
    <property type="entry name" value="PyrdxlP-dep_Trfase_small"/>
</dbReference>
<organism evidence="1">
    <name type="scientific">marine sediment metagenome</name>
    <dbReference type="NCBI Taxonomy" id="412755"/>
    <lineage>
        <taxon>unclassified sequences</taxon>
        <taxon>metagenomes</taxon>
        <taxon>ecological metagenomes</taxon>
    </lineage>
</organism>
<protein>
    <submittedName>
        <fullName evidence="1">Uncharacterized protein</fullName>
    </submittedName>
</protein>
<name>A0A0F8VRA3_9ZZZZ</name>
<gene>
    <name evidence="1" type="ORF">LCGC14_3160930</name>
</gene>
<dbReference type="AlphaFoldDB" id="A0A0F8VRA3"/>
<feature type="non-terminal residue" evidence="1">
    <location>
        <position position="33"/>
    </location>
</feature>
<evidence type="ECO:0000313" key="1">
    <source>
        <dbReference type="EMBL" id="KKK46868.1"/>
    </source>
</evidence>
<dbReference type="Gene3D" id="3.90.1150.10">
    <property type="entry name" value="Aspartate Aminotransferase, domain 1"/>
    <property type="match status" value="1"/>
</dbReference>
<sequence length="33" mass="3740">MNFDEIIDRRGTHCSKWDSMEPIFGVSPDDGLA</sequence>